<organism evidence="2 3">
    <name type="scientific">Riccia fluitans</name>
    <dbReference type="NCBI Taxonomy" id="41844"/>
    <lineage>
        <taxon>Eukaryota</taxon>
        <taxon>Viridiplantae</taxon>
        <taxon>Streptophyta</taxon>
        <taxon>Embryophyta</taxon>
        <taxon>Marchantiophyta</taxon>
        <taxon>Marchantiopsida</taxon>
        <taxon>Marchantiidae</taxon>
        <taxon>Marchantiales</taxon>
        <taxon>Ricciaceae</taxon>
        <taxon>Riccia</taxon>
    </lineage>
</organism>
<evidence type="ECO:0000313" key="2">
    <source>
        <dbReference type="EMBL" id="KAL2613717.1"/>
    </source>
</evidence>
<gene>
    <name evidence="2" type="ORF">R1flu_025409</name>
</gene>
<dbReference type="Proteomes" id="UP001605036">
    <property type="component" value="Unassembled WGS sequence"/>
</dbReference>
<dbReference type="Pfam" id="PF10551">
    <property type="entry name" value="MULE"/>
    <property type="match status" value="1"/>
</dbReference>
<evidence type="ECO:0000259" key="1">
    <source>
        <dbReference type="Pfam" id="PF10551"/>
    </source>
</evidence>
<dbReference type="AlphaFoldDB" id="A0ABD1XXN4"/>
<dbReference type="InterPro" id="IPR018289">
    <property type="entry name" value="MULE_transposase_dom"/>
</dbReference>
<comment type="caution">
    <text evidence="2">The sequence shown here is derived from an EMBL/GenBank/DDBJ whole genome shotgun (WGS) entry which is preliminary data.</text>
</comment>
<accession>A0ABD1XXN4</accession>
<evidence type="ECO:0000313" key="3">
    <source>
        <dbReference type="Proteomes" id="UP001605036"/>
    </source>
</evidence>
<proteinExistence type="predicted"/>
<dbReference type="EMBL" id="JBHFFA010000007">
    <property type="protein sequence ID" value="KAL2613717.1"/>
    <property type="molecule type" value="Genomic_DNA"/>
</dbReference>
<sequence>MRDCAAVGNISIPQIYEEEANTLVSSQSTSATLLVFRNVASTLYRARRRVLPPLPQTREDIVILPSLQVSLQGDRFDLLYLPSNATIVFGTYSDFDTLCERSNIYMDGTFDTCPHLFQQLFTIHAFFGERQVPLLYVLMSSKDREAYISLFRNLKDLVVRRGRRFSPEQILSDFESGLIPTIHDEFPQSFHHGCYFHFTQAIWRKVQQMGLTIVYTNNESIKGRIRQLMALGFLPVPRIREELQTIIDSLSNAEYDILESLFQYFVSWWCERIPLSMWNVHGVQRRMNNNCEGWHDKFNRKVNRHHPDIWRLISALQSEQANSTRERLQILDGQEIQRRNREYDSLNKDLDRLKELYDIGLLSDLDYLTAVSYSLARHGA</sequence>
<name>A0ABD1XXN4_9MARC</name>
<keyword evidence="3" id="KW-1185">Reference proteome</keyword>
<dbReference type="PANTHER" id="PTHR47160">
    <property type="entry name" value="PUTATIVE-RELATED"/>
    <property type="match status" value="1"/>
</dbReference>
<dbReference type="PANTHER" id="PTHR47160:SF10">
    <property type="entry name" value="MULE TRANSPOSASE DOMAIN-CONTAINING PROTEIN"/>
    <property type="match status" value="1"/>
</dbReference>
<protein>
    <recommendedName>
        <fullName evidence="1">MULE transposase domain-containing protein</fullName>
    </recommendedName>
</protein>
<feature type="domain" description="MULE transposase" evidence="1">
    <location>
        <begin position="104"/>
        <end position="200"/>
    </location>
</feature>
<reference evidence="2 3" key="1">
    <citation type="submission" date="2024-09" db="EMBL/GenBank/DDBJ databases">
        <title>Chromosome-scale assembly of Riccia fluitans.</title>
        <authorList>
            <person name="Paukszto L."/>
            <person name="Sawicki J."/>
            <person name="Karawczyk K."/>
            <person name="Piernik-Szablinska J."/>
            <person name="Szczecinska M."/>
            <person name="Mazdziarz M."/>
        </authorList>
    </citation>
    <scope>NUCLEOTIDE SEQUENCE [LARGE SCALE GENOMIC DNA]</scope>
    <source>
        <strain evidence="2">Rf_01</strain>
        <tissue evidence="2">Aerial parts of the thallus</tissue>
    </source>
</reference>